<reference evidence="1 2" key="1">
    <citation type="submission" date="2018-11" db="EMBL/GenBank/DDBJ databases">
        <title>Sequencing the genomes of 1000 actinobacteria strains.</title>
        <authorList>
            <person name="Klenk H.-P."/>
        </authorList>
    </citation>
    <scope>NUCLEOTIDE SEQUENCE [LARGE SCALE GENOMIC DNA]</scope>
    <source>
        <strain evidence="1 2">DSM 44231</strain>
    </source>
</reference>
<sequence>MRLLLWIALTCALAVEGAMVLPLLAGVAIVGCAEVRRRSPRPPTRTRHDLLAR</sequence>
<dbReference type="RefSeq" id="WP_170184878.1">
    <property type="nucleotide sequence ID" value="NZ_RJKM01000001.1"/>
</dbReference>
<evidence type="ECO:0000313" key="2">
    <source>
        <dbReference type="Proteomes" id="UP000268727"/>
    </source>
</evidence>
<name>A0A3N1GX84_9PSEU</name>
<evidence type="ECO:0000313" key="1">
    <source>
        <dbReference type="EMBL" id="ROP34848.1"/>
    </source>
</evidence>
<comment type="caution">
    <text evidence="1">The sequence shown here is derived from an EMBL/GenBank/DDBJ whole genome shotgun (WGS) entry which is preliminary data.</text>
</comment>
<dbReference type="AlphaFoldDB" id="A0A3N1GX84"/>
<dbReference type="Proteomes" id="UP000268727">
    <property type="component" value="Unassembled WGS sequence"/>
</dbReference>
<dbReference type="PROSITE" id="PS51257">
    <property type="entry name" value="PROKAR_LIPOPROTEIN"/>
    <property type="match status" value="1"/>
</dbReference>
<accession>A0A3N1GX84</accession>
<keyword evidence="2" id="KW-1185">Reference proteome</keyword>
<protein>
    <submittedName>
        <fullName evidence="1">Uncharacterized protein</fullName>
    </submittedName>
</protein>
<gene>
    <name evidence="1" type="ORF">EDD40_0052</name>
</gene>
<dbReference type="EMBL" id="RJKM01000001">
    <property type="protein sequence ID" value="ROP34848.1"/>
    <property type="molecule type" value="Genomic_DNA"/>
</dbReference>
<proteinExistence type="predicted"/>
<organism evidence="1 2">
    <name type="scientific">Saccharothrix texasensis</name>
    <dbReference type="NCBI Taxonomy" id="103734"/>
    <lineage>
        <taxon>Bacteria</taxon>
        <taxon>Bacillati</taxon>
        <taxon>Actinomycetota</taxon>
        <taxon>Actinomycetes</taxon>
        <taxon>Pseudonocardiales</taxon>
        <taxon>Pseudonocardiaceae</taxon>
        <taxon>Saccharothrix</taxon>
    </lineage>
</organism>